<dbReference type="PROSITE" id="PS01031">
    <property type="entry name" value="SHSP"/>
    <property type="match status" value="1"/>
</dbReference>
<dbReference type="GO" id="GO:0005634">
    <property type="term" value="C:nucleus"/>
    <property type="evidence" value="ECO:0007669"/>
    <property type="project" value="TreeGrafter"/>
</dbReference>
<proteinExistence type="inferred from homology"/>
<feature type="domain" description="SHSP" evidence="3">
    <location>
        <begin position="115"/>
        <end position="223"/>
    </location>
</feature>
<name>A0A8B8DDT3_CRAVI</name>
<dbReference type="OrthoDB" id="10060792at2759"/>
<dbReference type="KEGG" id="cvn:111125908"/>
<dbReference type="InterPro" id="IPR008978">
    <property type="entry name" value="HSP20-like_chaperone"/>
</dbReference>
<dbReference type="GeneID" id="111125908"/>
<dbReference type="Pfam" id="PF00011">
    <property type="entry name" value="HSP20"/>
    <property type="match status" value="1"/>
</dbReference>
<dbReference type="PANTHER" id="PTHR45640:SF26">
    <property type="entry name" value="RE23625P"/>
    <property type="match status" value="1"/>
</dbReference>
<comment type="similarity">
    <text evidence="1 2">Belongs to the small heat shock protein (HSP20) family.</text>
</comment>
<dbReference type="GO" id="GO:0009408">
    <property type="term" value="P:response to heat"/>
    <property type="evidence" value="ECO:0007669"/>
    <property type="project" value="TreeGrafter"/>
</dbReference>
<dbReference type="AlphaFoldDB" id="A0A8B8DDT3"/>
<accession>A0A8B8DDT3</accession>
<evidence type="ECO:0000313" key="6">
    <source>
        <dbReference type="RefSeq" id="XP_022325850.1"/>
    </source>
</evidence>
<evidence type="ECO:0000259" key="3">
    <source>
        <dbReference type="PROSITE" id="PS01031"/>
    </source>
</evidence>
<protein>
    <submittedName>
        <fullName evidence="5 6">Heat shock protein 30C-like</fullName>
    </submittedName>
</protein>
<evidence type="ECO:0000256" key="1">
    <source>
        <dbReference type="PROSITE-ProRule" id="PRU00285"/>
    </source>
</evidence>
<dbReference type="CDD" id="cd06526">
    <property type="entry name" value="metazoan_ACD"/>
    <property type="match status" value="1"/>
</dbReference>
<gene>
    <name evidence="6" type="primary">LOC111125908</name>
    <name evidence="5" type="synonym">LOC111124446</name>
</gene>
<dbReference type="Gene3D" id="2.60.40.790">
    <property type="match status" value="1"/>
</dbReference>
<dbReference type="GO" id="GO:0051082">
    <property type="term" value="F:unfolded protein binding"/>
    <property type="evidence" value="ECO:0007669"/>
    <property type="project" value="TreeGrafter"/>
</dbReference>
<keyword evidence="4" id="KW-1185">Reference proteome</keyword>
<dbReference type="Proteomes" id="UP000694844">
    <property type="component" value="Chromosome 3"/>
</dbReference>
<dbReference type="InterPro" id="IPR002068">
    <property type="entry name" value="A-crystallin/Hsp20_dom"/>
</dbReference>
<evidence type="ECO:0000256" key="2">
    <source>
        <dbReference type="RuleBase" id="RU003616"/>
    </source>
</evidence>
<sequence length="223" mass="26194">MYSRHIPIYHDDWNYRWSSMNHSPFFSSRTARFPELTPRYDPEPFFDRAPIPFPDYDRREVVPRADPGWMYSSPGAPTMENEMRRMTQELNNMARNFQRTGPAGGLKSVEDLRLTEDFKVNNPVQQDVFGNRKFQLEFDVRQFRPEEIHIKTNGNQLSVHCKHEEKENGKSAFREYNRQFILPKEVNPEHLTSKLSADGMLNIEAPLPALPGSRDKLIPIDRK</sequence>
<dbReference type="PRINTS" id="PR00299">
    <property type="entry name" value="ACRYSTALLIN"/>
</dbReference>
<evidence type="ECO:0000313" key="4">
    <source>
        <dbReference type="Proteomes" id="UP000694844"/>
    </source>
</evidence>
<dbReference type="RefSeq" id="XP_022325850.1">
    <property type="nucleotide sequence ID" value="XM_022470142.1"/>
</dbReference>
<dbReference type="GO" id="GO:0042026">
    <property type="term" value="P:protein refolding"/>
    <property type="evidence" value="ECO:0007669"/>
    <property type="project" value="TreeGrafter"/>
</dbReference>
<organism evidence="4 6">
    <name type="scientific">Crassostrea virginica</name>
    <name type="common">Eastern oyster</name>
    <dbReference type="NCBI Taxonomy" id="6565"/>
    <lineage>
        <taxon>Eukaryota</taxon>
        <taxon>Metazoa</taxon>
        <taxon>Spiralia</taxon>
        <taxon>Lophotrochozoa</taxon>
        <taxon>Mollusca</taxon>
        <taxon>Bivalvia</taxon>
        <taxon>Autobranchia</taxon>
        <taxon>Pteriomorphia</taxon>
        <taxon>Ostreida</taxon>
        <taxon>Ostreoidea</taxon>
        <taxon>Ostreidae</taxon>
        <taxon>Crassostrea</taxon>
    </lineage>
</organism>
<dbReference type="PANTHER" id="PTHR45640">
    <property type="entry name" value="HEAT SHOCK PROTEIN HSP-12.2-RELATED"/>
    <property type="match status" value="1"/>
</dbReference>
<dbReference type="SUPFAM" id="SSF49764">
    <property type="entry name" value="HSP20-like chaperones"/>
    <property type="match status" value="1"/>
</dbReference>
<dbReference type="InterPro" id="IPR001436">
    <property type="entry name" value="Alpha-crystallin/sHSP_animal"/>
</dbReference>
<evidence type="ECO:0000313" key="5">
    <source>
        <dbReference type="RefSeq" id="XP_022323008.1"/>
    </source>
</evidence>
<dbReference type="KEGG" id="cvn:111124446"/>
<dbReference type="GO" id="GO:0005737">
    <property type="term" value="C:cytoplasm"/>
    <property type="evidence" value="ECO:0007669"/>
    <property type="project" value="TreeGrafter"/>
</dbReference>
<dbReference type="RefSeq" id="XP_022323008.1">
    <property type="nucleotide sequence ID" value="XM_022467300.1"/>
</dbReference>
<reference evidence="5 6" key="1">
    <citation type="submission" date="2025-04" db="UniProtKB">
        <authorList>
            <consortium name="RefSeq"/>
        </authorList>
    </citation>
    <scope>IDENTIFICATION</scope>
    <source>
        <tissue evidence="5 6">Whole sample</tissue>
    </source>
</reference>